<sequence>MCLLSNPPRTGAGASAPAPVAEVPLVRVSALAMPAGSPPGPGRHRDPTILARPHLARIAGRSLRTRPHAPAAFAVRAVIPRSPAYAHPRRSLPRPSRRPRRPPTRALRSAHHALVPTSRTTPSS</sequence>
<keyword evidence="3" id="KW-1185">Reference proteome</keyword>
<evidence type="ECO:0000313" key="2">
    <source>
        <dbReference type="EMBL" id="AKF07518.1"/>
    </source>
</evidence>
<feature type="region of interest" description="Disordered" evidence="1">
    <location>
        <begin position="80"/>
        <end position="124"/>
    </location>
</feature>
<gene>
    <name evidence="2" type="ORF">DB32_004667</name>
</gene>
<dbReference type="KEGG" id="samy:DB32_004667"/>
<proteinExistence type="predicted"/>
<dbReference type="STRING" id="927083.DB32_004667"/>
<feature type="compositionally biased region" description="Basic residues" evidence="1">
    <location>
        <begin position="87"/>
        <end position="111"/>
    </location>
</feature>
<name>A0A0F6W4U1_9BACT</name>
<protein>
    <submittedName>
        <fullName evidence="2">Uncharacterized protein</fullName>
    </submittedName>
</protein>
<dbReference type="EMBL" id="CP011125">
    <property type="protein sequence ID" value="AKF07518.1"/>
    <property type="molecule type" value="Genomic_DNA"/>
</dbReference>
<reference evidence="2 3" key="1">
    <citation type="submission" date="2015-03" db="EMBL/GenBank/DDBJ databases">
        <title>Genome assembly of Sandaracinus amylolyticus DSM 53668.</title>
        <authorList>
            <person name="Sharma G."/>
            <person name="Subramanian S."/>
        </authorList>
    </citation>
    <scope>NUCLEOTIDE SEQUENCE [LARGE SCALE GENOMIC DNA]</scope>
    <source>
        <strain evidence="2 3">DSM 53668</strain>
    </source>
</reference>
<organism evidence="2 3">
    <name type="scientific">Sandaracinus amylolyticus</name>
    <dbReference type="NCBI Taxonomy" id="927083"/>
    <lineage>
        <taxon>Bacteria</taxon>
        <taxon>Pseudomonadati</taxon>
        <taxon>Myxococcota</taxon>
        <taxon>Polyangia</taxon>
        <taxon>Polyangiales</taxon>
        <taxon>Sandaracinaceae</taxon>
        <taxon>Sandaracinus</taxon>
    </lineage>
</organism>
<dbReference type="Proteomes" id="UP000034883">
    <property type="component" value="Chromosome"/>
</dbReference>
<evidence type="ECO:0000256" key="1">
    <source>
        <dbReference type="SAM" id="MobiDB-lite"/>
    </source>
</evidence>
<accession>A0A0F6W4U1</accession>
<dbReference type="AlphaFoldDB" id="A0A0F6W4U1"/>
<evidence type="ECO:0000313" key="3">
    <source>
        <dbReference type="Proteomes" id="UP000034883"/>
    </source>
</evidence>